<evidence type="ECO:0000313" key="4">
    <source>
        <dbReference type="EMBL" id="KAF0974730.1"/>
    </source>
</evidence>
<feature type="region of interest" description="Disordered" evidence="2">
    <location>
        <begin position="26"/>
        <end position="49"/>
    </location>
</feature>
<proteinExistence type="predicted"/>
<dbReference type="GeneID" id="68113422"/>
<organism evidence="4 5">
    <name type="scientific">Naegleria fowleri</name>
    <name type="common">Brain eating amoeba</name>
    <dbReference type="NCBI Taxonomy" id="5763"/>
    <lineage>
        <taxon>Eukaryota</taxon>
        <taxon>Discoba</taxon>
        <taxon>Heterolobosea</taxon>
        <taxon>Tetramitia</taxon>
        <taxon>Eutetramitia</taxon>
        <taxon>Vahlkampfiidae</taxon>
        <taxon>Naegleria</taxon>
    </lineage>
</organism>
<evidence type="ECO:0000313" key="5">
    <source>
        <dbReference type="Proteomes" id="UP000444721"/>
    </source>
</evidence>
<keyword evidence="1" id="KW-0175">Coiled coil</keyword>
<name>A0A6A5BL56_NAEFO</name>
<dbReference type="Proteomes" id="UP000444721">
    <property type="component" value="Unassembled WGS sequence"/>
</dbReference>
<dbReference type="OMA" id="GRNIKNW"/>
<feature type="coiled-coil region" evidence="1">
    <location>
        <begin position="288"/>
        <end position="315"/>
    </location>
</feature>
<gene>
    <name evidence="4" type="ORF">FDP41_006204</name>
</gene>
<protein>
    <submittedName>
        <fullName evidence="4">Uncharacterized protein</fullName>
    </submittedName>
</protein>
<evidence type="ECO:0000256" key="2">
    <source>
        <dbReference type="SAM" id="MobiDB-lite"/>
    </source>
</evidence>
<dbReference type="VEuPathDB" id="AmoebaDB:NfTy_077500"/>
<reference evidence="4 5" key="1">
    <citation type="journal article" date="2019" name="Sci. Rep.">
        <title>Nanopore sequencing improves the draft genome of the human pathogenic amoeba Naegleria fowleri.</title>
        <authorList>
            <person name="Liechti N."/>
            <person name="Schurch N."/>
            <person name="Bruggmann R."/>
            <person name="Wittwer M."/>
        </authorList>
    </citation>
    <scope>NUCLEOTIDE SEQUENCE [LARGE SCALE GENOMIC DNA]</scope>
    <source>
        <strain evidence="4 5">ATCC 30894</strain>
    </source>
</reference>
<dbReference type="AlphaFoldDB" id="A0A6A5BL56"/>
<keyword evidence="3" id="KW-0472">Membrane</keyword>
<feature type="region of interest" description="Disordered" evidence="2">
    <location>
        <begin position="788"/>
        <end position="833"/>
    </location>
</feature>
<keyword evidence="5" id="KW-1185">Reference proteome</keyword>
<evidence type="ECO:0000256" key="1">
    <source>
        <dbReference type="SAM" id="Coils"/>
    </source>
</evidence>
<evidence type="ECO:0000256" key="3">
    <source>
        <dbReference type="SAM" id="Phobius"/>
    </source>
</evidence>
<keyword evidence="3" id="KW-0812">Transmembrane</keyword>
<feature type="transmembrane region" description="Helical" evidence="3">
    <location>
        <begin position="891"/>
        <end position="915"/>
    </location>
</feature>
<keyword evidence="3" id="KW-1133">Transmembrane helix</keyword>
<dbReference type="VEuPathDB" id="AmoebaDB:NF0021200"/>
<dbReference type="RefSeq" id="XP_044559443.1">
    <property type="nucleotide sequence ID" value="XM_044709814.1"/>
</dbReference>
<dbReference type="OrthoDB" id="17995at2759"/>
<dbReference type="VEuPathDB" id="AmoebaDB:FDP41_006204"/>
<feature type="compositionally biased region" description="Acidic residues" evidence="2">
    <location>
        <begin position="795"/>
        <end position="822"/>
    </location>
</feature>
<sequence>MSSSTDQHLSKASSTEDVPLLHGSLLIGDANNNNNNNNEKMISLSPQPPKFDEKDQVEVPLNQFLTLLTAYDKYSNVLDDISSGNKDKEPPRKTMIQEMDIEGKTEKDKVILQCKICILVLVDRYTKFKLFDVNDKLTVLGYTVSKEKNINKNAASEDVITNYFETEEEEEVPLENNVGFIGVFDGAYCLHTNDRGRYHVTLNLCVPYQSDQKKSLEIIFPFCAPRNHLRRFEIVGDFYDLNVEPSTHFTTKFEENSSKQRSTILTDCSFPPTYRLSLYWKRSEKVIQEILKNTLKNEKKEKKEEKKEEKQLNITVEQHVLHSVGGGLISTSADLDYTIVNGSVNTFYVLLQMKDSPHDKFGKDTCPLRVIRVDGRNIKNWEIKKLKSASTATTASTPTQSIAPFNTDSQSESNYSIQLLNSAHSEGINSFIQTASAYAEYFLKVTLHCGVEGSYQLKLLTEKDMKSESCKVHLPTFSCMNVNRDKGFIGVEGITNVEIKDLKNVGLTKLATTELPSKITSKTSDSLLFGYKFLQSLGTDIFLDIKKHDDVQVLVAVIEEAVYQITYSESGYLFYRVAMKVKNSSQNYAKVDLVPKDIQYSLYSTSVKGEIVRPAIDKEGKILIPLKRGTTEMTFTVEIYYTVPVKEVMKENGKVEFLLPKFNIPTNRSYYYVYLPENYNYGEFEGSMKEVSNFDKQPTVEDFISQETSQSGIAYPRRAERRLQSQNNYIPMPQMQTLLNSLPQSNYNAMPQMQYQQQQAMPVPQMQYQAMPQPSIPKGRIRRAASEEDIRNLSDDEDEFEEEENAYSDSESDSDSDEEGVNDEPTQPSTGVGLVSGVMPVKLTPVTKGKIFLFQKLLISENEDHLKLAVEYKKQQESILTKRTLLPINEIFYGSVVVVICIVFYLLFRLVAYFLN</sequence>
<dbReference type="EMBL" id="VFQX01000051">
    <property type="protein sequence ID" value="KAF0974730.1"/>
    <property type="molecule type" value="Genomic_DNA"/>
</dbReference>
<accession>A0A6A5BL56</accession>
<comment type="caution">
    <text evidence="4">The sequence shown here is derived from an EMBL/GenBank/DDBJ whole genome shotgun (WGS) entry which is preliminary data.</text>
</comment>